<dbReference type="PATRIC" id="fig|1391654.3.peg.5627"/>
<dbReference type="Proteomes" id="UP000064967">
    <property type="component" value="Chromosome"/>
</dbReference>
<evidence type="ECO:0000256" key="4">
    <source>
        <dbReference type="ARBA" id="ARBA00022694"/>
    </source>
</evidence>
<reference evidence="8 9" key="1">
    <citation type="submission" date="2015-08" db="EMBL/GenBank/DDBJ databases">
        <authorList>
            <person name="Babu N.S."/>
            <person name="Beckwith C.J."/>
            <person name="Beseler K.G."/>
            <person name="Brison A."/>
            <person name="Carone J.V."/>
            <person name="Caskin T.P."/>
            <person name="Diamond M."/>
            <person name="Durham M.E."/>
            <person name="Foxe J.M."/>
            <person name="Go M."/>
            <person name="Henderson B.A."/>
            <person name="Jones I.B."/>
            <person name="McGettigan J.A."/>
            <person name="Micheletti S.J."/>
            <person name="Nasrallah M.E."/>
            <person name="Ortiz D."/>
            <person name="Piller C.R."/>
            <person name="Privatt S.R."/>
            <person name="Schneider S.L."/>
            <person name="Sharp S."/>
            <person name="Smith T.C."/>
            <person name="Stanton J.D."/>
            <person name="Ullery H.E."/>
            <person name="Wilson R.J."/>
            <person name="Serrano M.G."/>
            <person name="Buck G."/>
            <person name="Lee V."/>
            <person name="Wang Y."/>
            <person name="Carvalho R."/>
            <person name="Voegtly L."/>
            <person name="Shi R."/>
            <person name="Duckworth R."/>
            <person name="Johnson A."/>
            <person name="Loviza R."/>
            <person name="Walstead R."/>
            <person name="Shah Z."/>
            <person name="Kiflezghi M."/>
            <person name="Wade K."/>
            <person name="Ball S.L."/>
            <person name="Bradley K.W."/>
            <person name="Asai D.J."/>
            <person name="Bowman C.A."/>
            <person name="Russell D.A."/>
            <person name="Pope W.H."/>
            <person name="Jacobs-Sera D."/>
            <person name="Hendrix R.W."/>
            <person name="Hatfull G.F."/>
        </authorList>
    </citation>
    <scope>NUCLEOTIDE SEQUENCE [LARGE SCALE GENOMIC DNA]</scope>
    <source>
        <strain evidence="8 9">DSM 27648</strain>
    </source>
</reference>
<accession>A0A0K1PZC1</accession>
<feature type="domain" description="DTW" evidence="7">
    <location>
        <begin position="20"/>
        <end position="208"/>
    </location>
</feature>
<dbReference type="EC" id="2.5.1.25" evidence="1"/>
<feature type="compositionally biased region" description="Basic residues" evidence="6">
    <location>
        <begin position="211"/>
        <end position="225"/>
    </location>
</feature>
<feature type="region of interest" description="Disordered" evidence="6">
    <location>
        <begin position="211"/>
        <end position="230"/>
    </location>
</feature>
<dbReference type="GO" id="GO:0016432">
    <property type="term" value="F:tRNA-uridine aminocarboxypropyltransferase activity"/>
    <property type="evidence" value="ECO:0007669"/>
    <property type="project" value="UniProtKB-EC"/>
</dbReference>
<dbReference type="OrthoDB" id="268835at2"/>
<evidence type="ECO:0000313" key="8">
    <source>
        <dbReference type="EMBL" id="AKU98885.1"/>
    </source>
</evidence>
<evidence type="ECO:0000313" key="9">
    <source>
        <dbReference type="Proteomes" id="UP000064967"/>
    </source>
</evidence>
<evidence type="ECO:0000256" key="2">
    <source>
        <dbReference type="ARBA" id="ARBA00022679"/>
    </source>
</evidence>
<dbReference type="KEGG" id="llu:AKJ09_05549"/>
<dbReference type="PANTHER" id="PTHR21392:SF0">
    <property type="entry name" value="TRNA-URIDINE AMINOCARBOXYPROPYLTRANSFERASE 2"/>
    <property type="match status" value="1"/>
</dbReference>
<dbReference type="InterPro" id="IPR005636">
    <property type="entry name" value="DTW"/>
</dbReference>
<dbReference type="AlphaFoldDB" id="A0A0K1PZC1"/>
<dbReference type="EMBL" id="CP012333">
    <property type="protein sequence ID" value="AKU98885.1"/>
    <property type="molecule type" value="Genomic_DNA"/>
</dbReference>
<keyword evidence="4" id="KW-0819">tRNA processing</keyword>
<dbReference type="PANTHER" id="PTHR21392">
    <property type="entry name" value="TRNA-URIDINE AMINOCARBOXYPROPYLTRANSFERASE 2"/>
    <property type="match status" value="1"/>
</dbReference>
<evidence type="ECO:0000256" key="1">
    <source>
        <dbReference type="ARBA" id="ARBA00012386"/>
    </source>
</evidence>
<comment type="similarity">
    <text evidence="5">Belongs to the TDD superfamily. DTWD2 family.</text>
</comment>
<dbReference type="RefSeq" id="WP_146649987.1">
    <property type="nucleotide sequence ID" value="NZ_CP012333.1"/>
</dbReference>
<evidence type="ECO:0000256" key="5">
    <source>
        <dbReference type="ARBA" id="ARBA00034489"/>
    </source>
</evidence>
<evidence type="ECO:0000256" key="6">
    <source>
        <dbReference type="SAM" id="MobiDB-lite"/>
    </source>
</evidence>
<dbReference type="Pfam" id="PF03942">
    <property type="entry name" value="DTW"/>
    <property type="match status" value="1"/>
</dbReference>
<evidence type="ECO:0000259" key="7">
    <source>
        <dbReference type="SMART" id="SM01144"/>
    </source>
</evidence>
<keyword evidence="3" id="KW-0949">S-adenosyl-L-methionine</keyword>
<proteinExistence type="inferred from homology"/>
<keyword evidence="2" id="KW-0808">Transferase</keyword>
<name>A0A0K1PZC1_9BACT</name>
<dbReference type="STRING" id="1391654.AKJ09_05549"/>
<dbReference type="InterPro" id="IPR039262">
    <property type="entry name" value="DTWD2/TAPT"/>
</dbReference>
<evidence type="ECO:0000256" key="3">
    <source>
        <dbReference type="ARBA" id="ARBA00022691"/>
    </source>
</evidence>
<dbReference type="SMART" id="SM01144">
    <property type="entry name" value="DTW"/>
    <property type="match status" value="1"/>
</dbReference>
<keyword evidence="9" id="KW-1185">Reference proteome</keyword>
<gene>
    <name evidence="8" type="ORF">AKJ09_05549</name>
</gene>
<organism evidence="8 9">
    <name type="scientific">Labilithrix luteola</name>
    <dbReference type="NCBI Taxonomy" id="1391654"/>
    <lineage>
        <taxon>Bacteria</taxon>
        <taxon>Pseudomonadati</taxon>
        <taxon>Myxococcota</taxon>
        <taxon>Polyangia</taxon>
        <taxon>Polyangiales</taxon>
        <taxon>Labilitrichaceae</taxon>
        <taxon>Labilithrix</taxon>
    </lineage>
</organism>
<sequence>MTASTTPTDGTTDTLAEREYRTVCMRCRRPERVCWCAHVTPIETKTRVVLLQHPRERDVPIGTARMANLSLPNSELHVGVRWSGSKALESALSDPERPAALLYPGDDAVDVLSEPPKGPITLIVVDGTWWQTRKVVRENPELAALPRLAFTPDKESEYRIRREPAPSCVSTIEALVHVLGALEGDAERFQALLAPFRAMVDMQIEHTSRLHGARVRHAKGAKPRRPNAMSRMREHASDLVCVMSEASAWPYKTKDGKRTPADELVLWAAYRLSTGERFEEVLVPRAPLAPTTSSRIRISEDELAAGLSPEELLVKWNAFVRETDVICTWGPYPTDLFTRTGGSLPATQIDVRQVARDRVQGKVGAMSEVLESIGAPQPQSLGRGRAGERLAELSAIVEEFSSGKFERR</sequence>
<protein>
    <recommendedName>
        <fullName evidence="1">tRNA-uridine aminocarboxypropyltransferase</fullName>
        <ecNumber evidence="1">2.5.1.25</ecNumber>
    </recommendedName>
</protein>
<dbReference type="GO" id="GO:0008033">
    <property type="term" value="P:tRNA processing"/>
    <property type="evidence" value="ECO:0007669"/>
    <property type="project" value="UniProtKB-KW"/>
</dbReference>